<sequence length="303" mass="32272">MKRVLIAGGSGMIGQALSVALRADGWEVHVLTRQSRLAAENAEAHLWTPGEDLDLDALGEFAAVINLAGSSISRMPWTKRRRDDILDSRIAATTTLVRALNAARKRPKVFVSGSAVGFYGGRGDEMLTEDSAAGQGFLAEVCQAWEEAALAAPRGVRVVLLRTGLVLAHDGTLAPLRLLTRLFIAGPLAGGRAWWPWVSLRDEVRAIVHTLNSSLSGAINIVGPTPARSGSVIREVARALSRPYWLPAPAFAIRLLLGRAGRELLLASQRVSPAALERDGFAFSSPTVDRAVAEALAVNSAAH</sequence>
<dbReference type="InterPro" id="IPR013549">
    <property type="entry name" value="DUF1731"/>
</dbReference>
<dbReference type="AlphaFoldDB" id="A0A6J7FZK9"/>
<dbReference type="InterPro" id="IPR036291">
    <property type="entry name" value="NAD(P)-bd_dom_sf"/>
</dbReference>
<dbReference type="NCBIfam" id="TIGR01777">
    <property type="entry name" value="yfcH"/>
    <property type="match status" value="1"/>
</dbReference>
<dbReference type="Pfam" id="PF08338">
    <property type="entry name" value="DUF1731"/>
    <property type="match status" value="1"/>
</dbReference>
<evidence type="ECO:0000313" key="3">
    <source>
        <dbReference type="EMBL" id="CAB4900596.1"/>
    </source>
</evidence>
<dbReference type="InterPro" id="IPR001509">
    <property type="entry name" value="Epimerase_deHydtase"/>
</dbReference>
<dbReference type="PANTHER" id="PTHR11092:SF0">
    <property type="entry name" value="EPIMERASE FAMILY PROTEIN SDR39U1"/>
    <property type="match status" value="1"/>
</dbReference>
<dbReference type="Pfam" id="PF01370">
    <property type="entry name" value="Epimerase"/>
    <property type="match status" value="1"/>
</dbReference>
<name>A0A6J7FZK9_9ZZZZ</name>
<gene>
    <name evidence="3" type="ORF">UFOPK3516_00915</name>
</gene>
<dbReference type="SUPFAM" id="SSF51735">
    <property type="entry name" value="NAD(P)-binding Rossmann-fold domains"/>
    <property type="match status" value="1"/>
</dbReference>
<dbReference type="Gene3D" id="3.40.50.720">
    <property type="entry name" value="NAD(P)-binding Rossmann-like Domain"/>
    <property type="match status" value="1"/>
</dbReference>
<feature type="domain" description="DUF1731" evidence="2">
    <location>
        <begin position="248"/>
        <end position="294"/>
    </location>
</feature>
<protein>
    <submittedName>
        <fullName evidence="3">Unannotated protein</fullName>
    </submittedName>
</protein>
<dbReference type="InterPro" id="IPR010099">
    <property type="entry name" value="SDR39U1"/>
</dbReference>
<proteinExistence type="predicted"/>
<dbReference type="PANTHER" id="PTHR11092">
    <property type="entry name" value="SUGAR NUCLEOTIDE EPIMERASE RELATED"/>
    <property type="match status" value="1"/>
</dbReference>
<evidence type="ECO:0000259" key="1">
    <source>
        <dbReference type="Pfam" id="PF01370"/>
    </source>
</evidence>
<organism evidence="3">
    <name type="scientific">freshwater metagenome</name>
    <dbReference type="NCBI Taxonomy" id="449393"/>
    <lineage>
        <taxon>unclassified sequences</taxon>
        <taxon>metagenomes</taxon>
        <taxon>ecological metagenomes</taxon>
    </lineage>
</organism>
<evidence type="ECO:0000259" key="2">
    <source>
        <dbReference type="Pfam" id="PF08338"/>
    </source>
</evidence>
<reference evidence="3" key="1">
    <citation type="submission" date="2020-05" db="EMBL/GenBank/DDBJ databases">
        <authorList>
            <person name="Chiriac C."/>
            <person name="Salcher M."/>
            <person name="Ghai R."/>
            <person name="Kavagutti S V."/>
        </authorList>
    </citation>
    <scope>NUCLEOTIDE SEQUENCE</scope>
</reference>
<accession>A0A6J7FZK9</accession>
<dbReference type="EMBL" id="CAFBMB010000062">
    <property type="protein sequence ID" value="CAB4900596.1"/>
    <property type="molecule type" value="Genomic_DNA"/>
</dbReference>
<feature type="domain" description="NAD-dependent epimerase/dehydratase" evidence="1">
    <location>
        <begin position="4"/>
        <end position="214"/>
    </location>
</feature>